<dbReference type="InterPro" id="IPR023151">
    <property type="entry name" value="PEP_util_CS"/>
</dbReference>
<dbReference type="NCBIfam" id="TIGR01417">
    <property type="entry name" value="PTS_I_fam"/>
    <property type="match status" value="1"/>
</dbReference>
<dbReference type="RefSeq" id="WP_144848820.1">
    <property type="nucleotide sequence ID" value="NZ_VNJI01000020.1"/>
</dbReference>
<keyword evidence="10 17" id="KW-0762">Sugar transport</keyword>
<keyword evidence="11 17" id="KW-0808">Transferase</keyword>
<evidence type="ECO:0000259" key="22">
    <source>
        <dbReference type="Pfam" id="PF02896"/>
    </source>
</evidence>
<dbReference type="PIRSF" id="PIRSF000732">
    <property type="entry name" value="PTS_enzyme_I"/>
    <property type="match status" value="1"/>
</dbReference>
<evidence type="ECO:0000256" key="17">
    <source>
        <dbReference type="PIRNR" id="PIRNR000732"/>
    </source>
</evidence>
<dbReference type="GO" id="GO:0005737">
    <property type="term" value="C:cytoplasm"/>
    <property type="evidence" value="ECO:0007669"/>
    <property type="project" value="UniProtKB-SubCell"/>
</dbReference>
<dbReference type="OrthoDB" id="9765468at2"/>
<name>A0A559K9D3_9BACL</name>
<evidence type="ECO:0000256" key="10">
    <source>
        <dbReference type="ARBA" id="ARBA00022597"/>
    </source>
</evidence>
<keyword evidence="14 17" id="KW-0418">Kinase</keyword>
<dbReference type="SUPFAM" id="SSF51621">
    <property type="entry name" value="Phosphoenolpyruvate/pyruvate domain"/>
    <property type="match status" value="1"/>
</dbReference>
<organism evidence="24 25">
    <name type="scientific">Paenibacillus cremeus</name>
    <dbReference type="NCBI Taxonomy" id="2163881"/>
    <lineage>
        <taxon>Bacteria</taxon>
        <taxon>Bacillati</taxon>
        <taxon>Bacillota</taxon>
        <taxon>Bacilli</taxon>
        <taxon>Bacillales</taxon>
        <taxon>Paenibacillaceae</taxon>
        <taxon>Paenibacillus</taxon>
    </lineage>
</organism>
<evidence type="ECO:0000256" key="7">
    <source>
        <dbReference type="ARBA" id="ARBA00016544"/>
    </source>
</evidence>
<dbReference type="InterPro" id="IPR000121">
    <property type="entry name" value="PEP_util_C"/>
</dbReference>
<feature type="active site" description="Proton donor" evidence="18">
    <location>
        <position position="503"/>
    </location>
</feature>
<dbReference type="InterPro" id="IPR036618">
    <property type="entry name" value="PtsI_HPr-bd_sf"/>
</dbReference>
<dbReference type="InterPro" id="IPR024692">
    <property type="entry name" value="PTS_EI"/>
</dbReference>
<dbReference type="AlphaFoldDB" id="A0A559K9D3"/>
<keyword evidence="15 17" id="KW-0460">Magnesium</keyword>
<dbReference type="InterPro" id="IPR008279">
    <property type="entry name" value="PEP-util_enz_mobile_dom"/>
</dbReference>
<comment type="subcellular location">
    <subcellularLocation>
        <location evidence="4 17">Cytoplasm</location>
    </subcellularLocation>
</comment>
<evidence type="ECO:0000256" key="19">
    <source>
        <dbReference type="PIRSR" id="PIRSR000732-2"/>
    </source>
</evidence>
<gene>
    <name evidence="24" type="primary">ptsP</name>
    <name evidence="24" type="ORF">FPZ49_16740</name>
</gene>
<comment type="function">
    <text evidence="3 17">General (non sugar-specific) component of the phosphoenolpyruvate-dependent sugar phosphotransferase system (sugar PTS). This major carbohydrate active-transport system catalyzes the phosphorylation of incoming sugar substrates concomitantly with their translocation across the cell membrane. Enzyme I transfers the phosphoryl group from phosphoenolpyruvate (PEP) to the phosphoryl carrier protein (HPr).</text>
</comment>
<dbReference type="Gene3D" id="3.50.30.10">
    <property type="entry name" value="Phosphohistidine domain"/>
    <property type="match status" value="1"/>
</dbReference>
<evidence type="ECO:0000313" key="25">
    <source>
        <dbReference type="Proteomes" id="UP000317036"/>
    </source>
</evidence>
<dbReference type="GO" id="GO:0016301">
    <property type="term" value="F:kinase activity"/>
    <property type="evidence" value="ECO:0007669"/>
    <property type="project" value="UniProtKB-KW"/>
</dbReference>
<dbReference type="SUPFAM" id="SSF52009">
    <property type="entry name" value="Phosphohistidine domain"/>
    <property type="match status" value="1"/>
</dbReference>
<keyword evidence="13 17" id="KW-0479">Metal-binding</keyword>
<dbReference type="SUPFAM" id="SSF47831">
    <property type="entry name" value="Enzyme I of the PEP:sugar phosphotransferase system HPr-binding (sub)domain"/>
    <property type="match status" value="1"/>
</dbReference>
<evidence type="ECO:0000313" key="24">
    <source>
        <dbReference type="EMBL" id="TVY08703.1"/>
    </source>
</evidence>
<dbReference type="PRINTS" id="PR01736">
    <property type="entry name" value="PHPHTRNFRASE"/>
</dbReference>
<evidence type="ECO:0000256" key="2">
    <source>
        <dbReference type="ARBA" id="ARBA00001946"/>
    </source>
</evidence>
<reference evidence="24 25" key="1">
    <citation type="submission" date="2019-07" db="EMBL/GenBank/DDBJ databases">
        <authorList>
            <person name="Kim J."/>
        </authorList>
    </citation>
    <scope>NUCLEOTIDE SEQUENCE [LARGE SCALE GENOMIC DNA]</scope>
    <source>
        <strain evidence="24 25">JC52</strain>
    </source>
</reference>
<dbReference type="Gene3D" id="3.20.20.60">
    <property type="entry name" value="Phosphoenolpyruvate-binding domains"/>
    <property type="match status" value="1"/>
</dbReference>
<evidence type="ECO:0000256" key="8">
    <source>
        <dbReference type="ARBA" id="ARBA00022448"/>
    </source>
</evidence>
<comment type="catalytic activity">
    <reaction evidence="1 17">
        <text>L-histidyl-[protein] + phosphoenolpyruvate = N(pros)-phospho-L-histidyl-[protein] + pyruvate</text>
        <dbReference type="Rhea" id="RHEA:23880"/>
        <dbReference type="Rhea" id="RHEA-COMP:9745"/>
        <dbReference type="Rhea" id="RHEA-COMP:9746"/>
        <dbReference type="ChEBI" id="CHEBI:15361"/>
        <dbReference type="ChEBI" id="CHEBI:29979"/>
        <dbReference type="ChEBI" id="CHEBI:58702"/>
        <dbReference type="ChEBI" id="CHEBI:64837"/>
        <dbReference type="EC" id="2.7.3.9"/>
    </reaction>
</comment>
<feature type="domain" description="PEP-utilising enzyme mobile" evidence="21">
    <location>
        <begin position="154"/>
        <end position="226"/>
    </location>
</feature>
<evidence type="ECO:0000256" key="9">
    <source>
        <dbReference type="ARBA" id="ARBA00022490"/>
    </source>
</evidence>
<keyword evidence="9 17" id="KW-0963">Cytoplasm</keyword>
<keyword evidence="8 17" id="KW-0813">Transport</keyword>
<dbReference type="EC" id="2.7.3.9" evidence="6 17"/>
<feature type="domain" description="PEP-utilising enzyme C-terminal" evidence="22">
    <location>
        <begin position="252"/>
        <end position="540"/>
    </location>
</feature>
<sequence>MVEGIGASSGIAMGKAFVIPTWEWDFPEKLIDVTDLAFEFERLYDGIRHSKNEIEQIKQEFVSVLGEEQTQIFDAHLAILEDPIFMNEVQGIMQRQYKAAEVAVKEAIEKFVNMFDLLDDTYMQERALDIKDVGNRLLKHLLGALEETLPPKDQQYILVAKELSPSQMVHLDVNLALGLVTMLGGKTSHVAIMARAMNVPYVLGIEGKLQTPIQSGDYLIIDGDEGVVFVNPSEDIIERYEARKANWNALHEQLQKLAHLPSETEDGLQFQLAANISSVKELDQVIKNGASGVGLFRTEFLYMDRNSFPLEEEQFAVYKEVAVRMEGKRVVIRTLDIGGDKHLDYLALPEEENPSLGYRAIRISLDRTDLFKTQLRAILRASHYGNIQIMYPMISSLDELRKANEILAEVKRELTAMNMPFNSNLEVGIMIELPAAVMISELLAQEVDFFSIGTNDLVQYVLAVDRMNETVAHLYDPFHPAVLRMLRLTAQNAQRYGKHVSVCGELAGDIRALPIWIALGITELSMSVQSILRVKNSLLQSRQSESSTIWEELSRCPNSSSVVEVLSKYIQADLAEQTQPSQTTNPAKPASRIV</sequence>
<keyword evidence="12 17" id="KW-0598">Phosphotransferase system</keyword>
<evidence type="ECO:0000259" key="21">
    <source>
        <dbReference type="Pfam" id="PF00391"/>
    </source>
</evidence>
<dbReference type="Pfam" id="PF02896">
    <property type="entry name" value="PEP-utilizers_C"/>
    <property type="match status" value="1"/>
</dbReference>
<evidence type="ECO:0000256" key="1">
    <source>
        <dbReference type="ARBA" id="ARBA00000683"/>
    </source>
</evidence>
<feature type="domain" description="Phosphotransferase system enzyme I N-terminal" evidence="23">
    <location>
        <begin position="3"/>
        <end position="126"/>
    </location>
</feature>
<feature type="active site" description="Tele-phosphohistidine intermediate" evidence="18">
    <location>
        <position position="189"/>
    </location>
</feature>
<dbReference type="Pfam" id="PF05524">
    <property type="entry name" value="PEP-utilisers_N"/>
    <property type="match status" value="1"/>
</dbReference>
<evidence type="ECO:0000256" key="5">
    <source>
        <dbReference type="ARBA" id="ARBA00007837"/>
    </source>
</evidence>
<dbReference type="GO" id="GO:0009401">
    <property type="term" value="P:phosphoenolpyruvate-dependent sugar phosphotransferase system"/>
    <property type="evidence" value="ECO:0007669"/>
    <property type="project" value="UniProtKB-KW"/>
</dbReference>
<keyword evidence="24" id="KW-0670">Pyruvate</keyword>
<evidence type="ECO:0000256" key="6">
    <source>
        <dbReference type="ARBA" id="ARBA00012232"/>
    </source>
</evidence>
<dbReference type="InterPro" id="IPR006318">
    <property type="entry name" value="PTS_EI-like"/>
</dbReference>
<evidence type="ECO:0000256" key="16">
    <source>
        <dbReference type="ARBA" id="ARBA00033235"/>
    </source>
</evidence>
<accession>A0A559K9D3</accession>
<feature type="binding site" evidence="19">
    <location>
        <position position="297"/>
    </location>
    <ligand>
        <name>phosphoenolpyruvate</name>
        <dbReference type="ChEBI" id="CHEBI:58702"/>
    </ligand>
</feature>
<feature type="binding site" evidence="19">
    <location>
        <begin position="455"/>
        <end position="456"/>
    </location>
    <ligand>
        <name>phosphoenolpyruvate</name>
        <dbReference type="ChEBI" id="CHEBI:58702"/>
    </ligand>
</feature>
<evidence type="ECO:0000256" key="18">
    <source>
        <dbReference type="PIRSR" id="PIRSR000732-1"/>
    </source>
</evidence>
<dbReference type="InterPro" id="IPR036637">
    <property type="entry name" value="Phosphohistidine_dom_sf"/>
</dbReference>
<comment type="similarity">
    <text evidence="5 17">Belongs to the PEP-utilizing enzyme family.</text>
</comment>
<feature type="binding site" evidence="20">
    <location>
        <position position="432"/>
    </location>
    <ligand>
        <name>Mg(2+)</name>
        <dbReference type="ChEBI" id="CHEBI:18420"/>
    </ligand>
</feature>
<evidence type="ECO:0000256" key="4">
    <source>
        <dbReference type="ARBA" id="ARBA00004496"/>
    </source>
</evidence>
<feature type="binding site" evidence="19">
    <location>
        <position position="333"/>
    </location>
    <ligand>
        <name>phosphoenolpyruvate</name>
        <dbReference type="ChEBI" id="CHEBI:58702"/>
    </ligand>
</feature>
<dbReference type="InterPro" id="IPR040442">
    <property type="entry name" value="Pyrv_kinase-like_dom_sf"/>
</dbReference>
<proteinExistence type="inferred from homology"/>
<dbReference type="Pfam" id="PF00391">
    <property type="entry name" value="PEP-utilizers"/>
    <property type="match status" value="1"/>
</dbReference>
<evidence type="ECO:0000256" key="20">
    <source>
        <dbReference type="PIRSR" id="PIRSR000732-3"/>
    </source>
</evidence>
<dbReference type="Gene3D" id="1.10.274.10">
    <property type="entry name" value="PtsI, HPr-binding domain"/>
    <property type="match status" value="1"/>
</dbReference>
<comment type="caution">
    <text evidence="24">The sequence shown here is derived from an EMBL/GenBank/DDBJ whole genome shotgun (WGS) entry which is preliminary data.</text>
</comment>
<dbReference type="PANTHER" id="PTHR46244:SF3">
    <property type="entry name" value="PHOSPHOENOLPYRUVATE-PROTEIN PHOSPHOTRANSFERASE"/>
    <property type="match status" value="1"/>
</dbReference>
<feature type="binding site" evidence="19">
    <location>
        <position position="466"/>
    </location>
    <ligand>
        <name>phosphoenolpyruvate</name>
        <dbReference type="ChEBI" id="CHEBI:58702"/>
    </ligand>
</feature>
<dbReference type="PROSITE" id="PS00742">
    <property type="entry name" value="PEP_ENZYMES_2"/>
    <property type="match status" value="1"/>
</dbReference>
<keyword evidence="25" id="KW-1185">Reference proteome</keyword>
<feature type="binding site" evidence="20">
    <location>
        <position position="456"/>
    </location>
    <ligand>
        <name>Mg(2+)</name>
        <dbReference type="ChEBI" id="CHEBI:18420"/>
    </ligand>
</feature>
<dbReference type="InterPro" id="IPR015813">
    <property type="entry name" value="Pyrv/PenolPyrv_kinase-like_dom"/>
</dbReference>
<dbReference type="Proteomes" id="UP000317036">
    <property type="component" value="Unassembled WGS sequence"/>
</dbReference>
<dbReference type="InterPro" id="IPR050499">
    <property type="entry name" value="PEP-utilizing_PTS_enzyme"/>
</dbReference>
<evidence type="ECO:0000259" key="23">
    <source>
        <dbReference type="Pfam" id="PF05524"/>
    </source>
</evidence>
<comment type="cofactor">
    <cofactor evidence="2 17 20">
        <name>Mg(2+)</name>
        <dbReference type="ChEBI" id="CHEBI:18420"/>
    </cofactor>
</comment>
<evidence type="ECO:0000256" key="3">
    <source>
        <dbReference type="ARBA" id="ARBA00002728"/>
    </source>
</evidence>
<dbReference type="EMBL" id="VNJI01000020">
    <property type="protein sequence ID" value="TVY08703.1"/>
    <property type="molecule type" value="Genomic_DNA"/>
</dbReference>
<evidence type="ECO:0000256" key="14">
    <source>
        <dbReference type="ARBA" id="ARBA00022777"/>
    </source>
</evidence>
<evidence type="ECO:0000256" key="13">
    <source>
        <dbReference type="ARBA" id="ARBA00022723"/>
    </source>
</evidence>
<evidence type="ECO:0000256" key="15">
    <source>
        <dbReference type="ARBA" id="ARBA00022842"/>
    </source>
</evidence>
<dbReference type="GO" id="GO:0008965">
    <property type="term" value="F:phosphoenolpyruvate-protein phosphotransferase activity"/>
    <property type="evidence" value="ECO:0007669"/>
    <property type="project" value="UniProtKB-EC"/>
</dbReference>
<dbReference type="InterPro" id="IPR008731">
    <property type="entry name" value="PTS_EIN"/>
</dbReference>
<protein>
    <recommendedName>
        <fullName evidence="7 17">Phosphoenolpyruvate-protein phosphotransferase</fullName>
        <ecNumber evidence="6 17">2.7.3.9</ecNumber>
    </recommendedName>
    <alternativeName>
        <fullName evidence="16 17">Phosphotransferase system, enzyme I</fullName>
    </alternativeName>
</protein>
<evidence type="ECO:0000256" key="12">
    <source>
        <dbReference type="ARBA" id="ARBA00022683"/>
    </source>
</evidence>
<dbReference type="GO" id="GO:0046872">
    <property type="term" value="F:metal ion binding"/>
    <property type="evidence" value="ECO:0007669"/>
    <property type="project" value="UniProtKB-KW"/>
</dbReference>
<dbReference type="PANTHER" id="PTHR46244">
    <property type="entry name" value="PHOSPHOENOLPYRUVATE-PROTEIN PHOSPHOTRANSFERASE"/>
    <property type="match status" value="1"/>
</dbReference>
<evidence type="ECO:0000256" key="11">
    <source>
        <dbReference type="ARBA" id="ARBA00022679"/>
    </source>
</evidence>